<evidence type="ECO:0000313" key="3">
    <source>
        <dbReference type="Proteomes" id="UP000176005"/>
    </source>
</evidence>
<reference evidence="2 3" key="1">
    <citation type="journal article" date="2016" name="Front. Microbiol.">
        <title>Comparative Genomics Analysis of Streptomyces Species Reveals Their Adaptation to the Marine Environment and Their Diversity at the Genomic Level.</title>
        <authorList>
            <person name="Tian X."/>
            <person name="Zhang Z."/>
            <person name="Yang T."/>
            <person name="Chen M."/>
            <person name="Li J."/>
            <person name="Chen F."/>
            <person name="Yang J."/>
            <person name="Li W."/>
            <person name="Zhang B."/>
            <person name="Zhang Z."/>
            <person name="Wu J."/>
            <person name="Zhang C."/>
            <person name="Long L."/>
            <person name="Xiao J."/>
        </authorList>
    </citation>
    <scope>NUCLEOTIDE SEQUENCE [LARGE SCALE GENOMIC DNA]</scope>
    <source>
        <strain evidence="2 3">SCSIO 10429</strain>
    </source>
</reference>
<protein>
    <submittedName>
        <fullName evidence="2">Uncharacterized protein</fullName>
    </submittedName>
</protein>
<feature type="transmembrane region" description="Helical" evidence="1">
    <location>
        <begin position="90"/>
        <end position="112"/>
    </location>
</feature>
<evidence type="ECO:0000313" key="2">
    <source>
        <dbReference type="EMBL" id="OEV09274.1"/>
    </source>
</evidence>
<feature type="transmembrane region" description="Helical" evidence="1">
    <location>
        <begin position="118"/>
        <end position="136"/>
    </location>
</feature>
<comment type="caution">
    <text evidence="2">The sequence shown here is derived from an EMBL/GenBank/DDBJ whole genome shotgun (WGS) entry which is preliminary data.</text>
</comment>
<evidence type="ECO:0000256" key="1">
    <source>
        <dbReference type="SAM" id="Phobius"/>
    </source>
</evidence>
<feature type="transmembrane region" description="Helical" evidence="1">
    <location>
        <begin position="21"/>
        <end position="38"/>
    </location>
</feature>
<sequence length="142" mass="14312">MIANARNDDTEAKHSTAGGRIAAIASATVAAVAVWLLASSMLGIDITAKTNGTEKTTVGVFAVIVTTLLSGLLGWGLLAVLERITGSARTVWTTIAVVVFLLSLLLGPASGVTTGAKGALAALHTVAALVLIPGLARNSHKD</sequence>
<keyword evidence="1" id="KW-1133">Transmembrane helix</keyword>
<dbReference type="Pfam" id="PF19545">
    <property type="entry name" value="DUF6069"/>
    <property type="match status" value="1"/>
</dbReference>
<dbReference type="AlphaFoldDB" id="A0A1E7KZD4"/>
<gene>
    <name evidence="2" type="ORF">AN218_22750</name>
</gene>
<accession>A0A1E7KZD4</accession>
<proteinExistence type="predicted"/>
<dbReference type="RefSeq" id="WP_070018758.1">
    <property type="nucleotide sequence ID" value="NZ_LJGW01000377.1"/>
</dbReference>
<feature type="transmembrane region" description="Helical" evidence="1">
    <location>
        <begin position="58"/>
        <end position="78"/>
    </location>
</feature>
<keyword evidence="3" id="KW-1185">Reference proteome</keyword>
<keyword evidence="1" id="KW-0812">Transmembrane</keyword>
<dbReference type="InterPro" id="IPR045713">
    <property type="entry name" value="DUF6069"/>
</dbReference>
<dbReference type="Proteomes" id="UP000176005">
    <property type="component" value="Unassembled WGS sequence"/>
</dbReference>
<name>A0A1E7KZD4_9ACTN</name>
<keyword evidence="1" id="KW-0472">Membrane</keyword>
<dbReference type="EMBL" id="LJGW01000377">
    <property type="protein sequence ID" value="OEV09274.1"/>
    <property type="molecule type" value="Genomic_DNA"/>
</dbReference>
<organism evidence="2 3">
    <name type="scientific">Streptomyces nanshensis</name>
    <dbReference type="NCBI Taxonomy" id="518642"/>
    <lineage>
        <taxon>Bacteria</taxon>
        <taxon>Bacillati</taxon>
        <taxon>Actinomycetota</taxon>
        <taxon>Actinomycetes</taxon>
        <taxon>Kitasatosporales</taxon>
        <taxon>Streptomycetaceae</taxon>
        <taxon>Streptomyces</taxon>
    </lineage>
</organism>